<dbReference type="CDD" id="cd00299">
    <property type="entry name" value="GST_C_family"/>
    <property type="match status" value="1"/>
</dbReference>
<dbReference type="Pfam" id="PF22041">
    <property type="entry name" value="GST_C_7"/>
    <property type="match status" value="1"/>
</dbReference>
<protein>
    <recommendedName>
        <fullName evidence="2">GST N-terminal domain-containing protein</fullName>
    </recommendedName>
</protein>
<dbReference type="Proteomes" id="UP000663850">
    <property type="component" value="Unassembled WGS sequence"/>
</dbReference>
<sequence length="307" mass="34987">MIARDSCKYLALVASCSDGWVYNLGHLSPPIPSLAPVHVDQLQLARTIITVMAATRKTPIIFYDLVNARGVSWSPNTYKTRLCLEYKGLPYRTEYLTLPEIESKMKDLGAPPVRDISPQYTLPVIADPTDDPDGRPHYIGDSFNIAIYLDEKYPAPQYPSIFKPGTRSLEHLFIHQYLPIIARTGSAVVMPKVAHILDEGSIEYIKRTRGVSCNALLAEEADEKWKAFREKFFDIGISLDYKDEDGPFMTGSKPSMADFAIGGWFHLLQQIDPTELEKILEWHDGRWRSFWKHIQYIEHRPSRLTSS</sequence>
<gene>
    <name evidence="3" type="ORF">RDB_LOCUS105571</name>
</gene>
<name>A0A8H3HHQ1_9AGAM</name>
<evidence type="ECO:0000256" key="1">
    <source>
        <dbReference type="ARBA" id="ARBA00007409"/>
    </source>
</evidence>
<dbReference type="InterPro" id="IPR054416">
    <property type="entry name" value="GST_UstS-like_C"/>
</dbReference>
<proteinExistence type="inferred from homology"/>
<dbReference type="SUPFAM" id="SSF47616">
    <property type="entry name" value="GST C-terminal domain-like"/>
    <property type="match status" value="1"/>
</dbReference>
<accession>A0A8H3HHQ1</accession>
<dbReference type="InterPro" id="IPR004045">
    <property type="entry name" value="Glutathione_S-Trfase_N"/>
</dbReference>
<dbReference type="AlphaFoldDB" id="A0A8H3HHQ1"/>
<dbReference type="PANTHER" id="PTHR44051:SF8">
    <property type="entry name" value="GLUTATHIONE S-TRANSFERASE GSTA"/>
    <property type="match status" value="1"/>
</dbReference>
<organism evidence="3 4">
    <name type="scientific">Rhizoctonia solani</name>
    <dbReference type="NCBI Taxonomy" id="456999"/>
    <lineage>
        <taxon>Eukaryota</taxon>
        <taxon>Fungi</taxon>
        <taxon>Dikarya</taxon>
        <taxon>Basidiomycota</taxon>
        <taxon>Agaricomycotina</taxon>
        <taxon>Agaricomycetes</taxon>
        <taxon>Cantharellales</taxon>
        <taxon>Ceratobasidiaceae</taxon>
        <taxon>Rhizoctonia</taxon>
    </lineage>
</organism>
<dbReference type="InterPro" id="IPR036282">
    <property type="entry name" value="Glutathione-S-Trfase_C_sf"/>
</dbReference>
<dbReference type="PROSITE" id="PS50404">
    <property type="entry name" value="GST_NTER"/>
    <property type="match status" value="1"/>
</dbReference>
<dbReference type="InterPro" id="IPR036249">
    <property type="entry name" value="Thioredoxin-like_sf"/>
</dbReference>
<evidence type="ECO:0000313" key="4">
    <source>
        <dbReference type="Proteomes" id="UP000663850"/>
    </source>
</evidence>
<feature type="domain" description="GST N-terminal" evidence="2">
    <location>
        <begin position="64"/>
        <end position="157"/>
    </location>
</feature>
<evidence type="ECO:0000259" key="2">
    <source>
        <dbReference type="PROSITE" id="PS50404"/>
    </source>
</evidence>
<comment type="caution">
    <text evidence="3">The sequence shown here is derived from an EMBL/GenBank/DDBJ whole genome shotgun (WGS) entry which is preliminary data.</text>
</comment>
<dbReference type="Gene3D" id="3.40.30.10">
    <property type="entry name" value="Glutaredoxin"/>
    <property type="match status" value="1"/>
</dbReference>
<dbReference type="Gene3D" id="1.20.1050.10">
    <property type="match status" value="1"/>
</dbReference>
<evidence type="ECO:0000313" key="3">
    <source>
        <dbReference type="EMBL" id="CAE6510253.1"/>
    </source>
</evidence>
<comment type="similarity">
    <text evidence="1">Belongs to the GST superfamily.</text>
</comment>
<dbReference type="PANTHER" id="PTHR44051">
    <property type="entry name" value="GLUTATHIONE S-TRANSFERASE-RELATED"/>
    <property type="match status" value="1"/>
</dbReference>
<dbReference type="Pfam" id="PF13409">
    <property type="entry name" value="GST_N_2"/>
    <property type="match status" value="1"/>
</dbReference>
<dbReference type="EMBL" id="CAJMWZ010005717">
    <property type="protein sequence ID" value="CAE6510253.1"/>
    <property type="molecule type" value="Genomic_DNA"/>
</dbReference>
<reference evidence="3" key="1">
    <citation type="submission" date="2021-01" db="EMBL/GenBank/DDBJ databases">
        <authorList>
            <person name="Kaushik A."/>
        </authorList>
    </citation>
    <scope>NUCLEOTIDE SEQUENCE</scope>
    <source>
        <strain evidence="3">Type strain: AG8-Rh-89/</strain>
    </source>
</reference>
<dbReference type="SUPFAM" id="SSF52833">
    <property type="entry name" value="Thioredoxin-like"/>
    <property type="match status" value="1"/>
</dbReference>